<dbReference type="GO" id="GO:0031048">
    <property type="term" value="P:regulatory ncRNA-mediated heterochromatin formation"/>
    <property type="evidence" value="ECO:0007669"/>
    <property type="project" value="TreeGrafter"/>
</dbReference>
<evidence type="ECO:0000259" key="2">
    <source>
        <dbReference type="PROSITE" id="PS51505"/>
    </source>
</evidence>
<keyword evidence="4" id="KW-1185">Reference proteome</keyword>
<comment type="caution">
    <text evidence="3">The sequence shown here is derived from an EMBL/GenBank/DDBJ whole genome shotgun (WGS) entry which is preliminary data.</text>
</comment>
<accession>A0AAN6GW62</accession>
<protein>
    <submittedName>
        <fullName evidence="3">SAGA complex subunit Sgf73</fullName>
    </submittedName>
</protein>
<feature type="region of interest" description="Disordered" evidence="1">
    <location>
        <begin position="250"/>
        <end position="321"/>
    </location>
</feature>
<proteinExistence type="predicted"/>
<evidence type="ECO:0000313" key="4">
    <source>
        <dbReference type="Proteomes" id="UP001176517"/>
    </source>
</evidence>
<feature type="region of interest" description="Disordered" evidence="1">
    <location>
        <begin position="100"/>
        <end position="174"/>
    </location>
</feature>
<dbReference type="Proteomes" id="UP001176517">
    <property type="component" value="Unassembled WGS sequence"/>
</dbReference>
<dbReference type="EMBL" id="JAPDMZ010000003">
    <property type="protein sequence ID" value="KAK0557698.1"/>
    <property type="molecule type" value="Genomic_DNA"/>
</dbReference>
<feature type="region of interest" description="Disordered" evidence="1">
    <location>
        <begin position="1"/>
        <end position="37"/>
    </location>
</feature>
<dbReference type="InterPro" id="IPR013243">
    <property type="entry name" value="SCA7_dom"/>
</dbReference>
<reference evidence="3" key="1">
    <citation type="journal article" date="2023" name="PhytoFront">
        <title>Draft Genome Resources of Seven Strains of Tilletia horrida, Causal Agent of Kernel Smut of Rice.</title>
        <authorList>
            <person name="Khanal S."/>
            <person name="Antony Babu S."/>
            <person name="Zhou X.G."/>
        </authorList>
    </citation>
    <scope>NUCLEOTIDE SEQUENCE</scope>
    <source>
        <strain evidence="3">TX6</strain>
    </source>
</reference>
<feature type="domain" description="SCA7" evidence="2">
    <location>
        <begin position="168"/>
        <end position="233"/>
    </location>
</feature>
<feature type="compositionally biased region" description="Basic residues" evidence="1">
    <location>
        <begin position="256"/>
        <end position="270"/>
    </location>
</feature>
<dbReference type="InterPro" id="IPR037804">
    <property type="entry name" value="SGF73"/>
</dbReference>
<name>A0AAN6GW62_9BASI</name>
<evidence type="ECO:0000313" key="3">
    <source>
        <dbReference type="EMBL" id="KAK0557698.1"/>
    </source>
</evidence>
<evidence type="ECO:0000256" key="1">
    <source>
        <dbReference type="SAM" id="MobiDB-lite"/>
    </source>
</evidence>
<dbReference type="Gene3D" id="6.10.140.670">
    <property type="match status" value="1"/>
</dbReference>
<gene>
    <name evidence="3" type="primary">sgf73</name>
    <name evidence="3" type="ORF">OC846_000265</name>
</gene>
<dbReference type="PROSITE" id="PS51505">
    <property type="entry name" value="SCA7"/>
    <property type="match status" value="1"/>
</dbReference>
<dbReference type="PANTHER" id="PTHR47805">
    <property type="entry name" value="SAGA-ASSOCIATED FACTOR 73"/>
    <property type="match status" value="1"/>
</dbReference>
<dbReference type="AlphaFoldDB" id="A0AAN6GW62"/>
<organism evidence="3 4">
    <name type="scientific">Tilletia horrida</name>
    <dbReference type="NCBI Taxonomy" id="155126"/>
    <lineage>
        <taxon>Eukaryota</taxon>
        <taxon>Fungi</taxon>
        <taxon>Dikarya</taxon>
        <taxon>Basidiomycota</taxon>
        <taxon>Ustilaginomycotina</taxon>
        <taxon>Exobasidiomycetes</taxon>
        <taxon>Tilletiales</taxon>
        <taxon>Tilletiaceae</taxon>
        <taxon>Tilletia</taxon>
    </lineage>
</organism>
<sequence length="384" mass="41361">MSGQPTWAEVEEAAWLSDDSQHTREGSSGPSSLIPAWQRNDQDVTDFGPVTLSLDRDIVVVDCPDCGKPVIERFLSFHQQNCALVQDIVNGRISASVLEGKRRKRARSIDSPGPGDASVTGASTFDGDGDYGPPKKKSRKEEKLAEAAARRKARLQEKEAKALKKKNRMSKGDPLNVDRQCGVVTEKGPCSRSLTCKSHSMGAKRAVPGRSKPYDELLFEWQKATNPAFLAKLQEKERIMAAAAREREQTRARKLEAKKKKVIVPKKKAGSKLGDGKKKGSKDGAGGSLKDGTLLGDRGEGLDGARSGGLGSGPDPDADMYTQGASEVDVEVEFESVLEAIRTAAMAPKTMAIPLAVSGRNFGSGAFAHKAMRYRALRAGPPIF</sequence>
<dbReference type="Pfam" id="PF08313">
    <property type="entry name" value="SCA7"/>
    <property type="match status" value="1"/>
</dbReference>
<dbReference type="PANTHER" id="PTHR47805:SF1">
    <property type="entry name" value="SAGA-ASSOCIATED FACTOR 73"/>
    <property type="match status" value="1"/>
</dbReference>
<dbReference type="GO" id="GO:0000124">
    <property type="term" value="C:SAGA complex"/>
    <property type="evidence" value="ECO:0007669"/>
    <property type="project" value="InterPro"/>
</dbReference>
<feature type="compositionally biased region" description="Basic and acidic residues" evidence="1">
    <location>
        <begin position="139"/>
        <end position="162"/>
    </location>
</feature>
<dbReference type="GO" id="GO:1904802">
    <property type="term" value="P:RITS complex assembly"/>
    <property type="evidence" value="ECO:0007669"/>
    <property type="project" value="TreeGrafter"/>
</dbReference>
<dbReference type="GO" id="GO:0006357">
    <property type="term" value="P:regulation of transcription by RNA polymerase II"/>
    <property type="evidence" value="ECO:0007669"/>
    <property type="project" value="TreeGrafter"/>
</dbReference>